<dbReference type="AlphaFoldDB" id="A0A3S4DK69"/>
<dbReference type="InterPro" id="IPR027385">
    <property type="entry name" value="Beta-barrel_OMP"/>
</dbReference>
<dbReference type="GO" id="GO:0044384">
    <property type="term" value="C:host outer membrane"/>
    <property type="evidence" value="ECO:0007669"/>
    <property type="project" value="InterPro"/>
</dbReference>
<evidence type="ECO:0000256" key="2">
    <source>
        <dbReference type="ARBA" id="ARBA00022452"/>
    </source>
</evidence>
<feature type="domain" description="Outer membrane protein beta-barrel" evidence="6">
    <location>
        <begin position="65"/>
        <end position="231"/>
    </location>
</feature>
<organism evidence="7 8">
    <name type="scientific">Serratia odorifera</name>
    <dbReference type="NCBI Taxonomy" id="618"/>
    <lineage>
        <taxon>Bacteria</taxon>
        <taxon>Pseudomonadati</taxon>
        <taxon>Pseudomonadota</taxon>
        <taxon>Gammaproteobacteria</taxon>
        <taxon>Enterobacterales</taxon>
        <taxon>Yersiniaceae</taxon>
        <taxon>Serratia</taxon>
    </lineage>
</organism>
<dbReference type="PANTHER" id="PTHR35892">
    <property type="entry name" value="OUTER MEMBRANE PROTEIN PAGN-RELATED"/>
    <property type="match status" value="1"/>
</dbReference>
<evidence type="ECO:0000256" key="4">
    <source>
        <dbReference type="ARBA" id="ARBA00022729"/>
    </source>
</evidence>
<dbReference type="SUPFAM" id="SSF56925">
    <property type="entry name" value="OMPA-like"/>
    <property type="match status" value="1"/>
</dbReference>
<dbReference type="PRINTS" id="PR00316">
    <property type="entry name" value="ENTEROVIROMP"/>
</dbReference>
<evidence type="ECO:0000256" key="1">
    <source>
        <dbReference type="ARBA" id="ARBA00004571"/>
    </source>
</evidence>
<keyword evidence="5" id="KW-0472">Membrane</keyword>
<keyword evidence="4" id="KW-0732">Signal</keyword>
<dbReference type="GO" id="GO:0009279">
    <property type="term" value="C:cell outer membrane"/>
    <property type="evidence" value="ECO:0007669"/>
    <property type="project" value="UniProtKB-SubCell"/>
</dbReference>
<proteinExistence type="predicted"/>
<sequence>MARIAGDGQWLCVWIINFSVPQLINEEILKIQREKQNELKLIIPNGGSEKDNKVKIKHLVFMMIAAGVSFPATVLAAGESSISIGYAQSKIKDVDDHPKGVNAKYRYEFDDLWGIIGSFTYTNLSYDYYDGGDKVGDSDFDYYSLTAGPSYRFNDYVSVYGLLGLAHGKIKSSAYSRYYEAEGDESKTSVAYGVGLQVNPWPNWIIDASYEYSKLDDAKIGTWVIGAGYRF</sequence>
<protein>
    <submittedName>
        <fullName evidence="7">Attachment invasion locus protein</fullName>
    </submittedName>
</protein>
<accession>A0A3S4DK69</accession>
<dbReference type="PROSITE" id="PS00695">
    <property type="entry name" value="ENT_VIR_OMP_2"/>
    <property type="match status" value="1"/>
</dbReference>
<dbReference type="Pfam" id="PF13505">
    <property type="entry name" value="OMP_b-brl"/>
    <property type="match status" value="1"/>
</dbReference>
<dbReference type="InterPro" id="IPR000758">
    <property type="entry name" value="Enterovir_OMP"/>
</dbReference>
<dbReference type="PANTHER" id="PTHR35892:SF2">
    <property type="entry name" value="OUTER MEMBRANE PROTEIN PAGN"/>
    <property type="match status" value="1"/>
</dbReference>
<comment type="subcellular location">
    <subcellularLocation>
        <location evidence="1">Cell outer membrane</location>
        <topology evidence="1">Multi-pass membrane protein</topology>
    </subcellularLocation>
</comment>
<dbReference type="InterPro" id="IPR011250">
    <property type="entry name" value="OMP/PagP_B-barrel"/>
</dbReference>
<evidence type="ECO:0000259" key="6">
    <source>
        <dbReference type="Pfam" id="PF13505"/>
    </source>
</evidence>
<name>A0A3S4DK69_SEROD</name>
<keyword evidence="3" id="KW-0812">Transmembrane</keyword>
<dbReference type="EMBL" id="LR134117">
    <property type="protein sequence ID" value="VDZ57518.1"/>
    <property type="molecule type" value="Genomic_DNA"/>
</dbReference>
<evidence type="ECO:0000313" key="8">
    <source>
        <dbReference type="Proteomes" id="UP000281391"/>
    </source>
</evidence>
<evidence type="ECO:0000256" key="3">
    <source>
        <dbReference type="ARBA" id="ARBA00022692"/>
    </source>
</evidence>
<reference evidence="7 8" key="1">
    <citation type="submission" date="2018-12" db="EMBL/GenBank/DDBJ databases">
        <authorList>
            <consortium name="Pathogen Informatics"/>
        </authorList>
    </citation>
    <scope>NUCLEOTIDE SEQUENCE [LARGE SCALE GENOMIC DNA]</scope>
    <source>
        <strain evidence="7 8">NCTC11214</strain>
    </source>
</reference>
<evidence type="ECO:0000313" key="7">
    <source>
        <dbReference type="EMBL" id="VDZ57518.1"/>
    </source>
</evidence>
<dbReference type="Proteomes" id="UP000281391">
    <property type="component" value="Chromosome"/>
</dbReference>
<gene>
    <name evidence="7" type="primary">ail</name>
    <name evidence="7" type="ORF">NCTC11214_02473</name>
</gene>
<dbReference type="InterPro" id="IPR051723">
    <property type="entry name" value="Bact_OM_Invasion-Related"/>
</dbReference>
<dbReference type="KEGG" id="sof:NCTC11214_02473"/>
<keyword evidence="2" id="KW-1134">Transmembrane beta strand</keyword>
<dbReference type="Gene3D" id="2.40.160.20">
    <property type="match status" value="1"/>
</dbReference>
<evidence type="ECO:0000256" key="5">
    <source>
        <dbReference type="ARBA" id="ARBA00023136"/>
    </source>
</evidence>